<accession>A0A3B1BSY6</accession>
<dbReference type="AlphaFoldDB" id="A0A3B1BSY6"/>
<gene>
    <name evidence="1" type="ORF">MNBD_ALPHA03-969</name>
</gene>
<sequence>MLKDLGSIGCELIEVGPADKLTINMINHIFWIHIVIATKSFNKTILKRLNFLFRDSCYDLHLPSTSALADDPMTKENKSIIDMCNMSFIHI</sequence>
<organism evidence="1">
    <name type="scientific">hydrothermal vent metagenome</name>
    <dbReference type="NCBI Taxonomy" id="652676"/>
    <lineage>
        <taxon>unclassified sequences</taxon>
        <taxon>metagenomes</taxon>
        <taxon>ecological metagenomes</taxon>
    </lineage>
</organism>
<name>A0A3B1BSY6_9ZZZZ</name>
<protein>
    <submittedName>
        <fullName evidence="1">Uncharacterized protein</fullName>
    </submittedName>
</protein>
<proteinExistence type="predicted"/>
<evidence type="ECO:0000313" key="1">
    <source>
        <dbReference type="EMBL" id="VAX07777.1"/>
    </source>
</evidence>
<reference evidence="1" key="1">
    <citation type="submission" date="2018-06" db="EMBL/GenBank/DDBJ databases">
        <authorList>
            <person name="Zhirakovskaya E."/>
        </authorList>
    </citation>
    <scope>NUCLEOTIDE SEQUENCE</scope>
</reference>
<dbReference type="EMBL" id="UOFW01000219">
    <property type="protein sequence ID" value="VAX07777.1"/>
    <property type="molecule type" value="Genomic_DNA"/>
</dbReference>